<accession>A0A1S3B4T4</accession>
<dbReference type="RefSeq" id="XP_008442053.2">
    <property type="nucleotide sequence ID" value="XM_008443831.3"/>
</dbReference>
<sequence>MFKMEKRIQRQGSNLQFNKNVPGCFWTIFHTVDHHRWHNVKKMLPYKKHSRNKGGPKSTRNNHHVAKVSGQSNDGNNPLMCTAESCPIGRKPGEAHLNEVIAQEMSEEESQKFWKLNSSSKRRLIRTQSIHHIESSYYSPGYSDENGDNRITSRQKTPVKLAASGMRSISLSAMDNEDYIIQRKFDIRLPSFTKKSNGVKKNLEANKIKRNVSCRSFKADAHIQEIFKANRKLFAELLQGARSKNTLQTSQNKKSSASLAKSGSFPAPGSAQKGYKKLSSLLHKQSESYPKQKSNSPHPSELVESESPKNFHEDMSPHDSDSTSHNIKQQTTPSSSGLNRGLRRGGWNQLVVKRFNFIKQKIRCSLKERKRGNHQKTSKGIPTVHSSGHELPLHGEEARESIGTPTSENVSGTRGYSETGENDNLSNGVQTKTAIASPNASLERYSQLSDGSGIIGGYSETDNSGNDNLSNNVQIKTGTASLSASLEIYSKLSEDGFNKNRDAKCYHSQSFRLISGEKIPNIEGPKKNFGRNLSFSGIDLFCTLFTDPPHAVSRTKKPKRGLEHSSTYNNIQTDENPAHLLTAHVSKPLDSDSSIIIEEGDDNVPVDYSSSLTEVINDEGTAWVYEHEQKIAHPDISNGKHDQVSGSECIVEDVREIVDHVSDLSHINQVLELETFFQDDETSYLSDSVGEILDPWCSIYELELSDDQPNEARTEALPAYETTVSEIIDDAEKKSFYLHLHSDYADFNYMRYILQLSSIIDSDHTIGQPLNSLTFEEEEAYFYKKLECYWGKVDKDSDHQLLLDLVYETLHNMYENSFTGVLKTFSSMHQIRPMPLGQYLLEEVQEKVAWYLRLGPELDQCLDDVVGRDVNKGDDWMNLQPETEFISLDLEDMILDELLDEVISFKEFFG</sequence>
<dbReference type="eggNOG" id="ENOG502RSQC">
    <property type="taxonomic scope" value="Eukaryota"/>
</dbReference>
<name>A0A1S3B4T4_CUCME</name>
<feature type="region of interest" description="Disordered" evidence="1">
    <location>
        <begin position="47"/>
        <end position="78"/>
    </location>
</feature>
<proteinExistence type="predicted"/>
<feature type="compositionally biased region" description="Polar residues" evidence="1">
    <location>
        <begin position="403"/>
        <end position="416"/>
    </location>
</feature>
<dbReference type="InterPro" id="IPR025486">
    <property type="entry name" value="DUF4378"/>
</dbReference>
<gene>
    <name evidence="3" type="primary">103486033</name>
</gene>
<dbReference type="PANTHER" id="PTHR47071">
    <property type="entry name" value="PROTEIN TRM32"/>
    <property type="match status" value="1"/>
</dbReference>
<feature type="compositionally biased region" description="Polar residues" evidence="1">
    <location>
        <begin position="287"/>
        <end position="298"/>
    </location>
</feature>
<evidence type="ECO:0000259" key="2">
    <source>
        <dbReference type="Pfam" id="PF14309"/>
    </source>
</evidence>
<feature type="compositionally biased region" description="Basic and acidic residues" evidence="1">
    <location>
        <begin position="306"/>
        <end position="322"/>
    </location>
</feature>
<dbReference type="InterPro" id="IPR044257">
    <property type="entry name" value="TRM32-like"/>
</dbReference>
<evidence type="ECO:0000256" key="1">
    <source>
        <dbReference type="SAM" id="MobiDB-lite"/>
    </source>
</evidence>
<reference evidence="3" key="1">
    <citation type="submission" date="2023-03" db="UniProtKB">
        <authorList>
            <consortium name="EnsemblPlants"/>
        </authorList>
    </citation>
    <scope>IDENTIFICATION</scope>
</reference>
<feature type="region of interest" description="Disordered" evidence="1">
    <location>
        <begin position="368"/>
        <end position="430"/>
    </location>
</feature>
<feature type="region of interest" description="Disordered" evidence="1">
    <location>
        <begin position="245"/>
        <end position="343"/>
    </location>
</feature>
<evidence type="ECO:0000313" key="3">
    <source>
        <dbReference type="EnsemblPlants" id="MELO3C008878.2.1"/>
    </source>
</evidence>
<organism evidence="3">
    <name type="scientific">Cucumis melo</name>
    <name type="common">Muskmelon</name>
    <dbReference type="NCBI Taxonomy" id="3656"/>
    <lineage>
        <taxon>Eukaryota</taxon>
        <taxon>Viridiplantae</taxon>
        <taxon>Streptophyta</taxon>
        <taxon>Embryophyta</taxon>
        <taxon>Tracheophyta</taxon>
        <taxon>Spermatophyta</taxon>
        <taxon>Magnoliopsida</taxon>
        <taxon>eudicotyledons</taxon>
        <taxon>Gunneridae</taxon>
        <taxon>Pentapetalae</taxon>
        <taxon>rosids</taxon>
        <taxon>fabids</taxon>
        <taxon>Cucurbitales</taxon>
        <taxon>Cucurbitaceae</taxon>
        <taxon>Benincaseae</taxon>
        <taxon>Cucumis</taxon>
    </lineage>
</organism>
<feature type="compositionally biased region" description="Low complexity" evidence="1">
    <location>
        <begin position="250"/>
        <end position="264"/>
    </location>
</feature>
<dbReference type="AlphaFoldDB" id="A0A1S3B4T4"/>
<protein>
    <recommendedName>
        <fullName evidence="2">DUF4378 domain-containing protein</fullName>
    </recommendedName>
</protein>
<feature type="compositionally biased region" description="Basic residues" evidence="1">
    <location>
        <begin position="47"/>
        <end position="66"/>
    </location>
</feature>
<dbReference type="EnsemblPlants" id="MELO3C008878.2.1">
    <property type="protein sequence ID" value="MELO3C008878.2.1"/>
    <property type="gene ID" value="MELO3C008878.2"/>
</dbReference>
<dbReference type="Gramene" id="MELO3C008878.2.1">
    <property type="protein sequence ID" value="MELO3C008878.2.1"/>
    <property type="gene ID" value="MELO3C008878.2"/>
</dbReference>
<feature type="compositionally biased region" description="Basic and acidic residues" evidence="1">
    <location>
        <begin position="387"/>
        <end position="400"/>
    </location>
</feature>
<feature type="compositionally biased region" description="Basic residues" evidence="1">
    <location>
        <begin position="368"/>
        <end position="377"/>
    </location>
</feature>
<dbReference type="KEGG" id="cmo:103486033"/>
<feature type="region of interest" description="Disordered" evidence="1">
    <location>
        <begin position="552"/>
        <end position="572"/>
    </location>
</feature>
<dbReference type="PANTHER" id="PTHR47071:SF2">
    <property type="entry name" value="PROTEIN TRM32"/>
    <property type="match status" value="1"/>
</dbReference>
<feature type="compositionally biased region" description="Polar residues" evidence="1">
    <location>
        <begin position="323"/>
        <end position="333"/>
    </location>
</feature>
<feature type="domain" description="DUF4378" evidence="2">
    <location>
        <begin position="746"/>
        <end position="901"/>
    </location>
</feature>
<dbReference type="Pfam" id="PF14309">
    <property type="entry name" value="DUF4378"/>
    <property type="match status" value="1"/>
</dbReference>